<evidence type="ECO:0000313" key="3">
    <source>
        <dbReference type="Proteomes" id="UP000266841"/>
    </source>
</evidence>
<evidence type="ECO:0000313" key="2">
    <source>
        <dbReference type="EMBL" id="EJK56976.1"/>
    </source>
</evidence>
<dbReference type="EMBL" id="AGNL01029963">
    <property type="protein sequence ID" value="EJK56976.1"/>
    <property type="molecule type" value="Genomic_DNA"/>
</dbReference>
<feature type="compositionally biased region" description="Polar residues" evidence="1">
    <location>
        <begin position="75"/>
        <end position="84"/>
    </location>
</feature>
<feature type="compositionally biased region" description="Basic and acidic residues" evidence="1">
    <location>
        <begin position="1"/>
        <end position="13"/>
    </location>
</feature>
<dbReference type="AlphaFoldDB" id="K0S7U3"/>
<organism evidence="2 3">
    <name type="scientific">Thalassiosira oceanica</name>
    <name type="common">Marine diatom</name>
    <dbReference type="NCBI Taxonomy" id="159749"/>
    <lineage>
        <taxon>Eukaryota</taxon>
        <taxon>Sar</taxon>
        <taxon>Stramenopiles</taxon>
        <taxon>Ochrophyta</taxon>
        <taxon>Bacillariophyta</taxon>
        <taxon>Coscinodiscophyceae</taxon>
        <taxon>Thalassiosirophycidae</taxon>
        <taxon>Thalassiosirales</taxon>
        <taxon>Thalassiosiraceae</taxon>
        <taxon>Thalassiosira</taxon>
    </lineage>
</organism>
<feature type="region of interest" description="Disordered" evidence="1">
    <location>
        <begin position="1"/>
        <end position="115"/>
    </location>
</feature>
<name>K0S7U3_THAOC</name>
<feature type="non-terminal residue" evidence="2">
    <location>
        <position position="1"/>
    </location>
</feature>
<reference evidence="2 3" key="1">
    <citation type="journal article" date="2012" name="Genome Biol.">
        <title>Genome and low-iron response of an oceanic diatom adapted to chronic iron limitation.</title>
        <authorList>
            <person name="Lommer M."/>
            <person name="Specht M."/>
            <person name="Roy A.S."/>
            <person name="Kraemer L."/>
            <person name="Andreson R."/>
            <person name="Gutowska M.A."/>
            <person name="Wolf J."/>
            <person name="Bergner S.V."/>
            <person name="Schilhabel M.B."/>
            <person name="Klostermeier U.C."/>
            <person name="Beiko R.G."/>
            <person name="Rosenstiel P."/>
            <person name="Hippler M."/>
            <person name="Laroche J."/>
        </authorList>
    </citation>
    <scope>NUCLEOTIDE SEQUENCE [LARGE SCALE GENOMIC DNA]</scope>
    <source>
        <strain evidence="2 3">CCMP1005</strain>
    </source>
</reference>
<gene>
    <name evidence="2" type="ORF">THAOC_23031</name>
</gene>
<feature type="compositionally biased region" description="Low complexity" evidence="1">
    <location>
        <begin position="42"/>
        <end position="53"/>
    </location>
</feature>
<keyword evidence="3" id="KW-1185">Reference proteome</keyword>
<proteinExistence type="predicted"/>
<dbReference type="Proteomes" id="UP000266841">
    <property type="component" value="Unassembled WGS sequence"/>
</dbReference>
<evidence type="ECO:0000256" key="1">
    <source>
        <dbReference type="SAM" id="MobiDB-lite"/>
    </source>
</evidence>
<accession>K0S7U3</accession>
<sequence length="131" mass="14272">RTRLADRVCREGTGRNPGLPLRPQRGRHCAGKTRAEVEEGTARPTPRRPTGSRGARGAGEGTERAGGASRDPAGTTPQETTTQWCCLPTRHETTRGTELPTPEEGQSTKIPGRKTENLVSLRHDFSLYLTQ</sequence>
<protein>
    <submittedName>
        <fullName evidence="2">Uncharacterized protein</fullName>
    </submittedName>
</protein>
<comment type="caution">
    <text evidence="2">The sequence shown here is derived from an EMBL/GenBank/DDBJ whole genome shotgun (WGS) entry which is preliminary data.</text>
</comment>